<dbReference type="GO" id="GO:0000506">
    <property type="term" value="C:glycosylphosphatidylinositol-N-acetylglucosaminyltransferase (GPI-GnT) complex"/>
    <property type="evidence" value="ECO:0007669"/>
    <property type="project" value="TreeGrafter"/>
</dbReference>
<dbReference type="PANTHER" id="PTHR45871">
    <property type="entry name" value="N-ACETYLGLUCOSAMINYL-PHOSPHATIDYLINOSITOL BIOSYNTHETIC PROTEIN"/>
    <property type="match status" value="1"/>
</dbReference>
<keyword evidence="1" id="KW-0472">Membrane</keyword>
<dbReference type="InParanoid" id="A0A0C9ZGU3"/>
<dbReference type="STRING" id="930992.A0A0C9ZGU3"/>
<dbReference type="EMBL" id="KN835513">
    <property type="protein sequence ID" value="KIK36620.1"/>
    <property type="molecule type" value="Genomic_DNA"/>
</dbReference>
<dbReference type="Pfam" id="PF13692">
    <property type="entry name" value="Glyco_trans_1_4"/>
    <property type="match status" value="1"/>
</dbReference>
<dbReference type="GO" id="GO:0017176">
    <property type="term" value="F:phosphatidylinositol N-acetylglucosaminyltransferase activity"/>
    <property type="evidence" value="ECO:0007669"/>
    <property type="project" value="TreeGrafter"/>
</dbReference>
<feature type="domain" description="PIGA GPI anchor biosynthesis" evidence="2">
    <location>
        <begin position="49"/>
        <end position="135"/>
    </location>
</feature>
<dbReference type="InterPro" id="IPR013234">
    <property type="entry name" value="PIGA_GPI_anchor_biosynthesis"/>
</dbReference>
<keyword evidence="1" id="KW-0812">Transmembrane</keyword>
<organism evidence="3 4">
    <name type="scientific">Suillus luteus UH-Slu-Lm8-n1</name>
    <dbReference type="NCBI Taxonomy" id="930992"/>
    <lineage>
        <taxon>Eukaryota</taxon>
        <taxon>Fungi</taxon>
        <taxon>Dikarya</taxon>
        <taxon>Basidiomycota</taxon>
        <taxon>Agaricomycotina</taxon>
        <taxon>Agaricomycetes</taxon>
        <taxon>Agaricomycetidae</taxon>
        <taxon>Boletales</taxon>
        <taxon>Suillineae</taxon>
        <taxon>Suillaceae</taxon>
        <taxon>Suillus</taxon>
    </lineage>
</organism>
<keyword evidence="4" id="KW-1185">Reference proteome</keyword>
<evidence type="ECO:0000313" key="3">
    <source>
        <dbReference type="EMBL" id="KIK36620.1"/>
    </source>
</evidence>
<dbReference type="FunCoup" id="A0A0C9ZGU3">
    <property type="interactions" value="232"/>
</dbReference>
<dbReference type="PANTHER" id="PTHR45871:SF1">
    <property type="entry name" value="PHOSPHATIDYLINOSITOL N-ACETYLGLUCOSAMINYLTRANSFERASE SUBUNIT A"/>
    <property type="match status" value="1"/>
</dbReference>
<evidence type="ECO:0000256" key="1">
    <source>
        <dbReference type="SAM" id="Phobius"/>
    </source>
</evidence>
<evidence type="ECO:0000313" key="4">
    <source>
        <dbReference type="Proteomes" id="UP000054485"/>
    </source>
</evidence>
<evidence type="ECO:0000259" key="2">
    <source>
        <dbReference type="Pfam" id="PF08288"/>
    </source>
</evidence>
<dbReference type="HOGENOM" id="CLU_009583_19_0_1"/>
<protein>
    <submittedName>
        <fullName evidence="3">Glycosyltransferase family 4 protein</fullName>
    </submittedName>
</protein>
<reference evidence="3 4" key="1">
    <citation type="submission" date="2014-04" db="EMBL/GenBank/DDBJ databases">
        <authorList>
            <consortium name="DOE Joint Genome Institute"/>
            <person name="Kuo A."/>
            <person name="Ruytinx J."/>
            <person name="Rineau F."/>
            <person name="Colpaert J."/>
            <person name="Kohler A."/>
            <person name="Nagy L.G."/>
            <person name="Floudas D."/>
            <person name="Copeland A."/>
            <person name="Barry K.W."/>
            <person name="Cichocki N."/>
            <person name="Veneault-Fourrey C."/>
            <person name="LaButti K."/>
            <person name="Lindquist E.A."/>
            <person name="Lipzen A."/>
            <person name="Lundell T."/>
            <person name="Morin E."/>
            <person name="Murat C."/>
            <person name="Sun H."/>
            <person name="Tunlid A."/>
            <person name="Henrissat B."/>
            <person name="Grigoriev I.V."/>
            <person name="Hibbett D.S."/>
            <person name="Martin F."/>
            <person name="Nordberg H.P."/>
            <person name="Cantor M.N."/>
            <person name="Hua S.X."/>
        </authorList>
    </citation>
    <scope>NUCLEOTIDE SEQUENCE [LARGE SCALE GENOMIC DNA]</scope>
    <source>
        <strain evidence="3 4">UH-Slu-Lm8-n1</strain>
    </source>
</reference>
<dbReference type="GO" id="GO:0006506">
    <property type="term" value="P:GPI anchor biosynthetic process"/>
    <property type="evidence" value="ECO:0007669"/>
    <property type="project" value="InterPro"/>
</dbReference>
<gene>
    <name evidence="3" type="ORF">CY34DRAFT_504717</name>
</gene>
<accession>A0A0C9ZGU3</accession>
<keyword evidence="1" id="KW-1133">Transmembrane helix</keyword>
<reference evidence="4" key="2">
    <citation type="submission" date="2015-01" db="EMBL/GenBank/DDBJ databases">
        <title>Evolutionary Origins and Diversification of the Mycorrhizal Mutualists.</title>
        <authorList>
            <consortium name="DOE Joint Genome Institute"/>
            <consortium name="Mycorrhizal Genomics Consortium"/>
            <person name="Kohler A."/>
            <person name="Kuo A."/>
            <person name="Nagy L.G."/>
            <person name="Floudas D."/>
            <person name="Copeland A."/>
            <person name="Barry K.W."/>
            <person name="Cichocki N."/>
            <person name="Veneault-Fourrey C."/>
            <person name="LaButti K."/>
            <person name="Lindquist E.A."/>
            <person name="Lipzen A."/>
            <person name="Lundell T."/>
            <person name="Morin E."/>
            <person name="Murat C."/>
            <person name="Riley R."/>
            <person name="Ohm R."/>
            <person name="Sun H."/>
            <person name="Tunlid A."/>
            <person name="Henrissat B."/>
            <person name="Grigoriev I.V."/>
            <person name="Hibbett D.S."/>
            <person name="Martin F."/>
        </authorList>
    </citation>
    <scope>NUCLEOTIDE SEQUENCE [LARGE SCALE GENOMIC DNA]</scope>
    <source>
        <strain evidence="4">UH-Slu-Lm8-n1</strain>
    </source>
</reference>
<dbReference type="Pfam" id="PF08288">
    <property type="entry name" value="PIGA"/>
    <property type="match status" value="1"/>
</dbReference>
<feature type="transmembrane region" description="Helical" evidence="1">
    <location>
        <begin position="423"/>
        <end position="446"/>
    </location>
</feature>
<dbReference type="Proteomes" id="UP000054485">
    <property type="component" value="Unassembled WGS sequence"/>
</dbReference>
<proteinExistence type="predicted"/>
<keyword evidence="3" id="KW-0808">Transferase</keyword>
<dbReference type="OrthoDB" id="734129at2759"/>
<dbReference type="Gene3D" id="3.40.50.2000">
    <property type="entry name" value="Glycogen Phosphorylase B"/>
    <property type="match status" value="2"/>
</dbReference>
<sequence>MKHEPLAIAMISDFFHPNVGGVENHIFMLSANLIRRGHKVIVITHSHPPDRVGVRWLLPGLKVYYIPFPTIASSATLPNYFTFLPYFRVIIAREHIHLIHAHASLSSLGQEAILHAPHLGVRTVFTDHSLFGFEDAASILTNKLLAAALKNVDAVICVSHTGRENTVLRGQLFEKSEDSSVLVVRPNVYVIPNALVAEQFTPATEPVSSETSRYFHVVVKGTTNFSSVYIVVLSRLAYRKGIDLLVATAPRICSAFPNVNFIVGGDGPKLNDLLQVRERHLLQDRIELLGPVRHRDVRDVLVRGSIFLNTSLTESFGIAILEAACAGLYVVSTRVGGVPEILPHDLISFAKPEEDDLIRALSEAVAIVSNGQHDPMEAHQRVKNFYNWGEVAERTEIVYDAVVKSEQKDLWTRMQRTMELGPFAGPIYTIILVVDCLFFLFLEWLMPRHDLDFVQMHWEHDNFRQVQ</sequence>
<dbReference type="AlphaFoldDB" id="A0A0C9ZGU3"/>
<dbReference type="SUPFAM" id="SSF53756">
    <property type="entry name" value="UDP-Glycosyltransferase/glycogen phosphorylase"/>
    <property type="match status" value="1"/>
</dbReference>
<name>A0A0C9ZGU3_9AGAM</name>